<feature type="DNA-binding region" description="H-T-H motif" evidence="4">
    <location>
        <begin position="43"/>
        <end position="62"/>
    </location>
</feature>
<dbReference type="InterPro" id="IPR036271">
    <property type="entry name" value="Tet_transcr_reg_TetR-rel_C_sf"/>
</dbReference>
<protein>
    <submittedName>
        <fullName evidence="6">TetR family transcriptional regulator</fullName>
    </submittedName>
</protein>
<dbReference type="SUPFAM" id="SSF46689">
    <property type="entry name" value="Homeodomain-like"/>
    <property type="match status" value="1"/>
</dbReference>
<organism evidence="6 7">
    <name type="scientific">Melittangium boletus DSM 14713</name>
    <dbReference type="NCBI Taxonomy" id="1294270"/>
    <lineage>
        <taxon>Bacteria</taxon>
        <taxon>Pseudomonadati</taxon>
        <taxon>Myxococcota</taxon>
        <taxon>Myxococcia</taxon>
        <taxon>Myxococcales</taxon>
        <taxon>Cystobacterineae</taxon>
        <taxon>Archangiaceae</taxon>
        <taxon>Melittangium</taxon>
    </lineage>
</organism>
<dbReference type="InterPro" id="IPR009057">
    <property type="entry name" value="Homeodomain-like_sf"/>
</dbReference>
<dbReference type="PROSITE" id="PS50977">
    <property type="entry name" value="HTH_TETR_2"/>
    <property type="match status" value="1"/>
</dbReference>
<dbReference type="Pfam" id="PF00440">
    <property type="entry name" value="TetR_N"/>
    <property type="match status" value="1"/>
</dbReference>
<dbReference type="Gene3D" id="1.10.357.10">
    <property type="entry name" value="Tetracycline Repressor, domain 2"/>
    <property type="match status" value="1"/>
</dbReference>
<evidence type="ECO:0000256" key="3">
    <source>
        <dbReference type="ARBA" id="ARBA00023163"/>
    </source>
</evidence>
<keyword evidence="1" id="KW-0805">Transcription regulation</keyword>
<dbReference type="Gene3D" id="1.10.10.60">
    <property type="entry name" value="Homeodomain-like"/>
    <property type="match status" value="1"/>
</dbReference>
<keyword evidence="7" id="KW-1185">Reference proteome</keyword>
<feature type="domain" description="HTH tetR-type" evidence="5">
    <location>
        <begin position="20"/>
        <end position="80"/>
    </location>
</feature>
<dbReference type="AlphaFoldDB" id="A0A250II42"/>
<dbReference type="KEGG" id="mbd:MEBOL_004400"/>
<proteinExistence type="predicted"/>
<dbReference type="GO" id="GO:0003700">
    <property type="term" value="F:DNA-binding transcription factor activity"/>
    <property type="evidence" value="ECO:0007669"/>
    <property type="project" value="TreeGrafter"/>
</dbReference>
<dbReference type="PANTHER" id="PTHR30055:SF234">
    <property type="entry name" value="HTH-TYPE TRANSCRIPTIONAL REGULATOR BETI"/>
    <property type="match status" value="1"/>
</dbReference>
<evidence type="ECO:0000313" key="7">
    <source>
        <dbReference type="Proteomes" id="UP000217289"/>
    </source>
</evidence>
<evidence type="ECO:0000259" key="5">
    <source>
        <dbReference type="PROSITE" id="PS50977"/>
    </source>
</evidence>
<evidence type="ECO:0000313" key="6">
    <source>
        <dbReference type="EMBL" id="ATB30938.1"/>
    </source>
</evidence>
<dbReference type="SUPFAM" id="SSF48498">
    <property type="entry name" value="Tetracyclin repressor-like, C-terminal domain"/>
    <property type="match status" value="1"/>
</dbReference>
<dbReference type="RefSeq" id="WP_095979331.1">
    <property type="nucleotide sequence ID" value="NZ_CP022163.1"/>
</dbReference>
<name>A0A250II42_9BACT</name>
<keyword evidence="3" id="KW-0804">Transcription</keyword>
<dbReference type="EMBL" id="CP022163">
    <property type="protein sequence ID" value="ATB30938.1"/>
    <property type="molecule type" value="Genomic_DNA"/>
</dbReference>
<gene>
    <name evidence="6" type="ORF">MEBOL_004400</name>
</gene>
<reference evidence="6 7" key="1">
    <citation type="submission" date="2017-06" db="EMBL/GenBank/DDBJ databases">
        <authorList>
            <person name="Kim H.J."/>
            <person name="Triplett B.A."/>
        </authorList>
    </citation>
    <scope>NUCLEOTIDE SEQUENCE [LARGE SCALE GENOMIC DNA]</scope>
    <source>
        <strain evidence="6 7">DSM 14713</strain>
    </source>
</reference>
<keyword evidence="2 4" id="KW-0238">DNA-binding</keyword>
<dbReference type="Proteomes" id="UP000217289">
    <property type="component" value="Chromosome"/>
</dbReference>
<sequence>MRNRSTRDPGTKTLRERLREETEQTLLEAGEQVFAEQGVLGTRIEDIAKRAGVAVGTIYNYFDDREELLAALMDRRRAELVKTLDEVSERARGKSWHEEFEDFLRATLTHLEQHRRFFAILIQGELLPPRRSDAATDKAAGSGLDDVYACMERLVRRGVAEGALKALFADLYPALLLGMLRSAIVQDRYTDTPGPLIALREPFRDFFLKGAGKER</sequence>
<dbReference type="GO" id="GO:0000976">
    <property type="term" value="F:transcription cis-regulatory region binding"/>
    <property type="evidence" value="ECO:0007669"/>
    <property type="project" value="TreeGrafter"/>
</dbReference>
<dbReference type="OrthoDB" id="5525420at2"/>
<dbReference type="PANTHER" id="PTHR30055">
    <property type="entry name" value="HTH-TYPE TRANSCRIPTIONAL REGULATOR RUTR"/>
    <property type="match status" value="1"/>
</dbReference>
<evidence type="ECO:0000256" key="4">
    <source>
        <dbReference type="PROSITE-ProRule" id="PRU00335"/>
    </source>
</evidence>
<dbReference type="InterPro" id="IPR001647">
    <property type="entry name" value="HTH_TetR"/>
</dbReference>
<dbReference type="InterPro" id="IPR050109">
    <property type="entry name" value="HTH-type_TetR-like_transc_reg"/>
</dbReference>
<evidence type="ECO:0000256" key="1">
    <source>
        <dbReference type="ARBA" id="ARBA00023015"/>
    </source>
</evidence>
<dbReference type="PRINTS" id="PR00455">
    <property type="entry name" value="HTHTETR"/>
</dbReference>
<accession>A0A250II42</accession>
<evidence type="ECO:0000256" key="2">
    <source>
        <dbReference type="ARBA" id="ARBA00023125"/>
    </source>
</evidence>